<name>A0A7H0HG11_9BURK</name>
<keyword evidence="2" id="KW-1185">Reference proteome</keyword>
<evidence type="ECO:0000313" key="1">
    <source>
        <dbReference type="EMBL" id="QNP59477.1"/>
    </source>
</evidence>
<evidence type="ECO:0000313" key="2">
    <source>
        <dbReference type="Proteomes" id="UP000516057"/>
    </source>
</evidence>
<dbReference type="InterPro" id="IPR006498">
    <property type="entry name" value="Tail_tube"/>
</dbReference>
<dbReference type="KEGG" id="amon:H9L24_00070"/>
<reference evidence="1 2" key="1">
    <citation type="submission" date="2020-08" db="EMBL/GenBank/DDBJ databases">
        <title>Genome sequence of Acidovorax monticola KACC 19171T.</title>
        <authorList>
            <person name="Hyun D.-W."/>
            <person name="Bae J.-W."/>
        </authorList>
    </citation>
    <scope>NUCLEOTIDE SEQUENCE [LARGE SCALE GENOMIC DNA]</scope>
    <source>
        <strain evidence="1 2">KACC 19171</strain>
    </source>
</reference>
<accession>A0A7H0HG11</accession>
<dbReference type="EMBL" id="CP060790">
    <property type="protein sequence ID" value="QNP59477.1"/>
    <property type="molecule type" value="Genomic_DNA"/>
</dbReference>
<proteinExistence type="predicted"/>
<dbReference type="Proteomes" id="UP000516057">
    <property type="component" value="Chromosome"/>
</dbReference>
<dbReference type="Pfam" id="PF04985">
    <property type="entry name" value="Phage_tube"/>
    <property type="match status" value="1"/>
</dbReference>
<protein>
    <submittedName>
        <fullName evidence="1">Phage major tail tube protein</fullName>
    </submittedName>
</protein>
<sequence length="169" mass="18202">MGLPRKIKNFATFVDGTSYVGEMPEVGLPKLARKMEDYRSGGMNAPVKADFGMEGLEAELTAAGYMKELFTSWGTLRHDGVLLRFAGALQGDDSESVDAMEVVMRGRLSEIDPGSAKAGEATAIKYKAALSYYKLSINGETLIEIDAVNMVEMVNGVDRLAEVRAALGV</sequence>
<dbReference type="NCBIfam" id="TIGR01611">
    <property type="entry name" value="tail_tube"/>
    <property type="match status" value="1"/>
</dbReference>
<organism evidence="1 2">
    <name type="scientific">Paenacidovorax monticola</name>
    <dbReference type="NCBI Taxonomy" id="1926868"/>
    <lineage>
        <taxon>Bacteria</taxon>
        <taxon>Pseudomonadati</taxon>
        <taxon>Pseudomonadota</taxon>
        <taxon>Betaproteobacteria</taxon>
        <taxon>Burkholderiales</taxon>
        <taxon>Comamonadaceae</taxon>
        <taxon>Paenacidovorax</taxon>
    </lineage>
</organism>
<dbReference type="AlphaFoldDB" id="A0A7H0HG11"/>
<dbReference type="RefSeq" id="WP_187736460.1">
    <property type="nucleotide sequence ID" value="NZ_CP060790.1"/>
</dbReference>
<gene>
    <name evidence="1" type="ORF">H9L24_00070</name>
</gene>